<evidence type="ECO:0000313" key="1">
    <source>
        <dbReference type="EMBL" id="CAI5797484.1"/>
    </source>
</evidence>
<organism evidence="1 2">
    <name type="scientific">Podarcis lilfordi</name>
    <name type="common">Lilford's wall lizard</name>
    <dbReference type="NCBI Taxonomy" id="74358"/>
    <lineage>
        <taxon>Eukaryota</taxon>
        <taxon>Metazoa</taxon>
        <taxon>Chordata</taxon>
        <taxon>Craniata</taxon>
        <taxon>Vertebrata</taxon>
        <taxon>Euteleostomi</taxon>
        <taxon>Lepidosauria</taxon>
        <taxon>Squamata</taxon>
        <taxon>Bifurcata</taxon>
        <taxon>Unidentata</taxon>
        <taxon>Episquamata</taxon>
        <taxon>Laterata</taxon>
        <taxon>Lacertibaenia</taxon>
        <taxon>Lacertidae</taxon>
        <taxon>Podarcis</taxon>
    </lineage>
</organism>
<gene>
    <name evidence="1" type="ORF">PODLI_1B026678</name>
</gene>
<name>A0AA35PR78_9SAUR</name>
<reference evidence="1" key="1">
    <citation type="submission" date="2022-12" db="EMBL/GenBank/DDBJ databases">
        <authorList>
            <person name="Alioto T."/>
            <person name="Alioto T."/>
            <person name="Gomez Garrido J."/>
        </authorList>
    </citation>
    <scope>NUCLEOTIDE SEQUENCE</scope>
</reference>
<dbReference type="AlphaFoldDB" id="A0AA35PR78"/>
<protein>
    <submittedName>
        <fullName evidence="1">Uncharacterized protein</fullName>
    </submittedName>
</protein>
<dbReference type="EMBL" id="OX395143">
    <property type="protein sequence ID" value="CAI5797484.1"/>
    <property type="molecule type" value="Genomic_DNA"/>
</dbReference>
<keyword evidence="2" id="KW-1185">Reference proteome</keyword>
<evidence type="ECO:0000313" key="2">
    <source>
        <dbReference type="Proteomes" id="UP001178461"/>
    </source>
</evidence>
<sequence>MLTRVAFLLLPCACRNRHFSPRCHFQPALAPNDEVLVEMLQSEGGRRAEIPAFKGYCQIDPCSIFSNYVSHPAVFSIYVSHQTEQSNAKTRRLSRVEYRNIKEFIWVCHCFRNLL</sequence>
<dbReference type="Proteomes" id="UP001178461">
    <property type="component" value="Chromosome 16"/>
</dbReference>
<proteinExistence type="predicted"/>
<accession>A0AA35PR78</accession>